<dbReference type="EMBL" id="WHOB01000065">
    <property type="protein sequence ID" value="NOU81550.1"/>
    <property type="molecule type" value="Genomic_DNA"/>
</dbReference>
<dbReference type="Proteomes" id="UP000596857">
    <property type="component" value="Unassembled WGS sequence"/>
</dbReference>
<dbReference type="InterPro" id="IPR008979">
    <property type="entry name" value="Galactose-bd-like_sf"/>
</dbReference>
<dbReference type="RefSeq" id="WP_171719021.1">
    <property type="nucleotide sequence ID" value="NZ_WHOB01000065.1"/>
</dbReference>
<protein>
    <recommendedName>
        <fullName evidence="1">F5/8 type C domain-containing protein</fullName>
    </recommendedName>
</protein>
<dbReference type="Pfam" id="PF00754">
    <property type="entry name" value="F5_F8_type_C"/>
    <property type="match status" value="1"/>
</dbReference>
<organism evidence="2 3">
    <name type="scientific">Paenibacillus phytohabitans</name>
    <dbReference type="NCBI Taxonomy" id="2654978"/>
    <lineage>
        <taxon>Bacteria</taxon>
        <taxon>Bacillati</taxon>
        <taxon>Bacillota</taxon>
        <taxon>Bacilli</taxon>
        <taxon>Bacillales</taxon>
        <taxon>Paenibacillaceae</taxon>
        <taxon>Paenibacillus</taxon>
    </lineage>
</organism>
<dbReference type="InterPro" id="IPR000421">
    <property type="entry name" value="FA58C"/>
</dbReference>
<evidence type="ECO:0000259" key="1">
    <source>
        <dbReference type="PROSITE" id="PS50022"/>
    </source>
</evidence>
<dbReference type="PROSITE" id="PS50022">
    <property type="entry name" value="FA58C_3"/>
    <property type="match status" value="1"/>
</dbReference>
<reference evidence="2 3" key="1">
    <citation type="submission" date="2019-10" db="EMBL/GenBank/DDBJ databases">
        <title>Description of Paenibacillus terricola sp. nov.</title>
        <authorList>
            <person name="Carlier A."/>
            <person name="Qi S."/>
        </authorList>
    </citation>
    <scope>NUCLEOTIDE SEQUENCE [LARGE SCALE GENOMIC DNA]</scope>
    <source>
        <strain evidence="2 3">LMG 31459</strain>
    </source>
</reference>
<sequence length="185" mass="20528">SSSKLNGWEAYKLSDNNPGTVWSSKVNGNENSVEWAAVDLGRVNIVNQISLTPRSILAFPKDFKIQFSNDAITWSDIHRQVYSNYVNNGSVQTFDFGSGVAARYIRIFATKLNTDDQGNYYFQLADFNINSSNIYTSSNIDGWEASKLTDNNPFTQWSSVPHGNEGETEWIVLGLGDQKVVGGLA</sequence>
<dbReference type="SUPFAM" id="SSF49785">
    <property type="entry name" value="Galactose-binding domain-like"/>
    <property type="match status" value="2"/>
</dbReference>
<feature type="domain" description="F5/8 type C" evidence="1">
    <location>
        <begin position="1"/>
        <end position="129"/>
    </location>
</feature>
<feature type="non-terminal residue" evidence="2">
    <location>
        <position position="1"/>
    </location>
</feature>
<keyword evidence="3" id="KW-1185">Reference proteome</keyword>
<evidence type="ECO:0000313" key="2">
    <source>
        <dbReference type="EMBL" id="NOU81550.1"/>
    </source>
</evidence>
<gene>
    <name evidence="2" type="ORF">GC101_22055</name>
</gene>
<comment type="caution">
    <text evidence="2">The sequence shown here is derived from an EMBL/GenBank/DDBJ whole genome shotgun (WGS) entry which is preliminary data.</text>
</comment>
<proteinExistence type="predicted"/>
<accession>A0ABX1YKH9</accession>
<evidence type="ECO:0000313" key="3">
    <source>
        <dbReference type="Proteomes" id="UP000596857"/>
    </source>
</evidence>
<name>A0ABX1YKH9_9BACL</name>
<dbReference type="Gene3D" id="2.60.120.260">
    <property type="entry name" value="Galactose-binding domain-like"/>
    <property type="match status" value="2"/>
</dbReference>